<dbReference type="EMBL" id="JANZQH010000011">
    <property type="protein sequence ID" value="MCT2409665.1"/>
    <property type="molecule type" value="Genomic_DNA"/>
</dbReference>
<dbReference type="PROSITE" id="PS51257">
    <property type="entry name" value="PROKAR_LIPOPROTEIN"/>
    <property type="match status" value="1"/>
</dbReference>
<comment type="caution">
    <text evidence="3">The sequence shown here is derived from an EMBL/GenBank/DDBJ whole genome shotgun (WGS) entry which is preliminary data.</text>
</comment>
<evidence type="ECO:0000313" key="3">
    <source>
        <dbReference type="EMBL" id="MCT2409665.1"/>
    </source>
</evidence>
<keyword evidence="4" id="KW-1185">Reference proteome</keyword>
<sequence length="182" mass="21091">MKKILTLLTLHFILLSCAQIYPLNTNTDVPNGAYIKDLNNELIPYEGTWKGTWDNKTFFLSLNRVKKNMDHKENNPYYKDILVGKFKVLDSSGNILYDNTTLPDQDTKIEGLGFIKNTTKYILFYVDSDICNISGRIYLTFTNSMLDWKFMDTTDIIDSSCQYYNSNPFPQPLPKNIILTKQ</sequence>
<gene>
    <name evidence="3" type="ORF">NZD88_19095</name>
</gene>
<dbReference type="RefSeq" id="WP_259831232.1">
    <property type="nucleotide sequence ID" value="NZ_JANZQH010000011.1"/>
</dbReference>
<reference evidence="3" key="1">
    <citation type="submission" date="2022-08" db="EMBL/GenBank/DDBJ databases">
        <title>Chryseobacterium antibioticum,isolated from the rhizosphere soil of Pyrola in Tibet.</title>
        <authorList>
            <person name="Kan Y."/>
        </authorList>
    </citation>
    <scope>NUCLEOTIDE SEQUENCE</scope>
    <source>
        <strain evidence="3">Pc2-12</strain>
    </source>
</reference>
<proteinExistence type="predicted"/>
<evidence type="ECO:0000256" key="1">
    <source>
        <dbReference type="SAM" id="SignalP"/>
    </source>
</evidence>
<accession>A0ABT2ILY4</accession>
<keyword evidence="1" id="KW-0732">Signal</keyword>
<dbReference type="Pfam" id="PF20448">
    <property type="entry name" value="DUF6705"/>
    <property type="match status" value="1"/>
</dbReference>
<evidence type="ECO:0000259" key="2">
    <source>
        <dbReference type="Pfam" id="PF20448"/>
    </source>
</evidence>
<evidence type="ECO:0000313" key="4">
    <source>
        <dbReference type="Proteomes" id="UP001142057"/>
    </source>
</evidence>
<protein>
    <recommendedName>
        <fullName evidence="2">DUF6705 domain-containing protein</fullName>
    </recommendedName>
</protein>
<feature type="domain" description="DUF6705" evidence="2">
    <location>
        <begin position="1"/>
        <end position="181"/>
    </location>
</feature>
<feature type="signal peptide" evidence="1">
    <location>
        <begin position="1"/>
        <end position="18"/>
    </location>
</feature>
<dbReference type="InterPro" id="IPR046551">
    <property type="entry name" value="DUF6705"/>
</dbReference>
<dbReference type="Proteomes" id="UP001142057">
    <property type="component" value="Unassembled WGS sequence"/>
</dbReference>
<organism evidence="3 4">
    <name type="scientific">Chryseobacterium pyrolae</name>
    <dbReference type="NCBI Taxonomy" id="2987481"/>
    <lineage>
        <taxon>Bacteria</taxon>
        <taxon>Pseudomonadati</taxon>
        <taxon>Bacteroidota</taxon>
        <taxon>Flavobacteriia</taxon>
        <taxon>Flavobacteriales</taxon>
        <taxon>Weeksellaceae</taxon>
        <taxon>Chryseobacterium group</taxon>
        <taxon>Chryseobacterium</taxon>
    </lineage>
</organism>
<name>A0ABT2ILY4_9FLAO</name>
<feature type="chain" id="PRO_5046979365" description="DUF6705 domain-containing protein" evidence="1">
    <location>
        <begin position="19"/>
        <end position="182"/>
    </location>
</feature>